<dbReference type="SMART" id="SM00380">
    <property type="entry name" value="AP2"/>
    <property type="match status" value="1"/>
</dbReference>
<evidence type="ECO:0000256" key="2">
    <source>
        <dbReference type="ARBA" id="ARBA00023015"/>
    </source>
</evidence>
<keyword evidence="5" id="KW-0010">Activator</keyword>
<dbReference type="EMBL" id="JADFTS010000008">
    <property type="protein sequence ID" value="KAF9591933.1"/>
    <property type="molecule type" value="Genomic_DNA"/>
</dbReference>
<dbReference type="PANTHER" id="PTHR31241">
    <property type="entry name" value="DEHYDRATION-RESPONSIVE ELEMENT-BINDING PROTEIN 2C"/>
    <property type="match status" value="1"/>
</dbReference>
<dbReference type="SUPFAM" id="SSF54171">
    <property type="entry name" value="DNA-binding domain"/>
    <property type="match status" value="1"/>
</dbReference>
<evidence type="ECO:0000259" key="10">
    <source>
        <dbReference type="PROSITE" id="PS51032"/>
    </source>
</evidence>
<accession>A0A835H5F2</accession>
<dbReference type="FunFam" id="3.30.730.10:FF:000001">
    <property type="entry name" value="Ethylene-responsive transcription factor 2"/>
    <property type="match status" value="1"/>
</dbReference>
<evidence type="ECO:0000313" key="12">
    <source>
        <dbReference type="Proteomes" id="UP000631114"/>
    </source>
</evidence>
<keyword evidence="4" id="KW-0238">DNA-binding</keyword>
<keyword evidence="2" id="KW-0805">Transcription regulation</keyword>
<reference evidence="11 12" key="1">
    <citation type="submission" date="2020-10" db="EMBL/GenBank/DDBJ databases">
        <title>The Coptis chinensis genome and diversification of protoberbering-type alkaloids.</title>
        <authorList>
            <person name="Wang B."/>
            <person name="Shu S."/>
            <person name="Song C."/>
            <person name="Liu Y."/>
        </authorList>
    </citation>
    <scope>NUCLEOTIDE SEQUENCE [LARGE SCALE GENOMIC DNA]</scope>
    <source>
        <strain evidence="11">HL-2020</strain>
        <tissue evidence="11">Leaf</tissue>
    </source>
</reference>
<dbReference type="Pfam" id="PF00847">
    <property type="entry name" value="AP2"/>
    <property type="match status" value="1"/>
</dbReference>
<dbReference type="PRINTS" id="PR00367">
    <property type="entry name" value="ETHRSPELEMNT"/>
</dbReference>
<dbReference type="InterPro" id="IPR016177">
    <property type="entry name" value="DNA-bd_dom_sf"/>
</dbReference>
<evidence type="ECO:0000256" key="8">
    <source>
        <dbReference type="ARBA" id="ARBA00024343"/>
    </source>
</evidence>
<evidence type="ECO:0000256" key="6">
    <source>
        <dbReference type="ARBA" id="ARBA00023163"/>
    </source>
</evidence>
<dbReference type="GO" id="GO:0005634">
    <property type="term" value="C:nucleus"/>
    <property type="evidence" value="ECO:0007669"/>
    <property type="project" value="UniProtKB-SubCell"/>
</dbReference>
<protein>
    <recommendedName>
        <fullName evidence="10">AP2/ERF domain-containing protein</fullName>
    </recommendedName>
</protein>
<dbReference type="InterPro" id="IPR001471">
    <property type="entry name" value="AP2/ERF_dom"/>
</dbReference>
<dbReference type="PROSITE" id="PS51032">
    <property type="entry name" value="AP2_ERF"/>
    <property type="match status" value="1"/>
</dbReference>
<evidence type="ECO:0000256" key="7">
    <source>
        <dbReference type="ARBA" id="ARBA00023242"/>
    </source>
</evidence>
<name>A0A835H5F2_9MAGN</name>
<dbReference type="GO" id="GO:0000976">
    <property type="term" value="F:transcription cis-regulatory region binding"/>
    <property type="evidence" value="ECO:0007669"/>
    <property type="project" value="TreeGrafter"/>
</dbReference>
<comment type="subcellular location">
    <subcellularLocation>
        <location evidence="1">Nucleus</location>
    </subcellularLocation>
</comment>
<organism evidence="11 12">
    <name type="scientific">Coptis chinensis</name>
    <dbReference type="NCBI Taxonomy" id="261450"/>
    <lineage>
        <taxon>Eukaryota</taxon>
        <taxon>Viridiplantae</taxon>
        <taxon>Streptophyta</taxon>
        <taxon>Embryophyta</taxon>
        <taxon>Tracheophyta</taxon>
        <taxon>Spermatophyta</taxon>
        <taxon>Magnoliopsida</taxon>
        <taxon>Ranunculales</taxon>
        <taxon>Ranunculaceae</taxon>
        <taxon>Coptidoideae</taxon>
        <taxon>Coptis</taxon>
    </lineage>
</organism>
<evidence type="ECO:0000256" key="4">
    <source>
        <dbReference type="ARBA" id="ARBA00023125"/>
    </source>
</evidence>
<evidence type="ECO:0000256" key="9">
    <source>
        <dbReference type="SAM" id="MobiDB-lite"/>
    </source>
</evidence>
<dbReference type="GO" id="GO:0003700">
    <property type="term" value="F:DNA-binding transcription factor activity"/>
    <property type="evidence" value="ECO:0007669"/>
    <property type="project" value="InterPro"/>
</dbReference>
<keyword evidence="7" id="KW-0539">Nucleus</keyword>
<dbReference type="PANTHER" id="PTHR31241:SF62">
    <property type="entry name" value="DEHYDRATION-RESPONSIVE ELEMENT-BINDING PROTEIN 2D"/>
    <property type="match status" value="1"/>
</dbReference>
<dbReference type="InterPro" id="IPR036955">
    <property type="entry name" value="AP2/ERF_dom_sf"/>
</dbReference>
<dbReference type="GO" id="GO:0045893">
    <property type="term" value="P:positive regulation of DNA-templated transcription"/>
    <property type="evidence" value="ECO:0007669"/>
    <property type="project" value="TreeGrafter"/>
</dbReference>
<proteinExistence type="inferred from homology"/>
<feature type="region of interest" description="Disordered" evidence="9">
    <location>
        <begin position="42"/>
        <end position="70"/>
    </location>
</feature>
<dbReference type="OrthoDB" id="550883at2759"/>
<keyword evidence="6" id="KW-0804">Transcription</keyword>
<evidence type="ECO:0000256" key="5">
    <source>
        <dbReference type="ARBA" id="ARBA00023159"/>
    </source>
</evidence>
<dbReference type="Gene3D" id="3.30.730.10">
    <property type="entry name" value="AP2/ERF domain"/>
    <property type="match status" value="1"/>
</dbReference>
<keyword evidence="3" id="KW-0346">Stress response</keyword>
<gene>
    <name evidence="11" type="ORF">IFM89_010291</name>
</gene>
<evidence type="ECO:0000313" key="11">
    <source>
        <dbReference type="EMBL" id="KAF9591933.1"/>
    </source>
</evidence>
<comment type="caution">
    <text evidence="11">The sequence shown here is derived from an EMBL/GenBank/DDBJ whole genome shotgun (WGS) entry which is preliminary data.</text>
</comment>
<dbReference type="CDD" id="cd00018">
    <property type="entry name" value="AP2"/>
    <property type="match status" value="1"/>
</dbReference>
<dbReference type="Proteomes" id="UP000631114">
    <property type="component" value="Unassembled WGS sequence"/>
</dbReference>
<keyword evidence="12" id="KW-1185">Reference proteome</keyword>
<dbReference type="AlphaFoldDB" id="A0A835H5F2"/>
<sequence length="305" mass="34356">MAICMMDNNPDCSSFRKKRPRTSCNVAETLLKWKEINSSDNGSTGILKQTAKGSKKGCMRGKGGPENSHCNFRGVRQRTWGKWVAEIREPNRGKRLWLGTFNTSVEAAKAYDDAARAMYGINARLNLPEYSDSELKDLSWSSDNESKGHIVKVEPDFGKVRSANFRPAIDNDVLATDFVKKEFNQDVKNMSSDDLIGSGCEQLNYQDFSVSDMIDLEKLMDEIGYGSPQDELGTMKMTQDLKNYDAGQLGFSYTDQLQYGLQPSELSYQLQNPDENVSLWNLEQATPAVDYSGYNMLKRDDKLAH</sequence>
<feature type="domain" description="AP2/ERF" evidence="10">
    <location>
        <begin position="71"/>
        <end position="128"/>
    </location>
</feature>
<comment type="similarity">
    <text evidence="8">Belongs to the AP2/ERF transcription factor family. ERF subfamily.</text>
</comment>
<dbReference type="GO" id="GO:0006950">
    <property type="term" value="P:response to stress"/>
    <property type="evidence" value="ECO:0007669"/>
    <property type="project" value="TreeGrafter"/>
</dbReference>
<evidence type="ECO:0000256" key="1">
    <source>
        <dbReference type="ARBA" id="ARBA00004123"/>
    </source>
</evidence>
<evidence type="ECO:0000256" key="3">
    <source>
        <dbReference type="ARBA" id="ARBA00023016"/>
    </source>
</evidence>